<gene>
    <name evidence="1" type="ORF">LOK49_LG07G00541</name>
</gene>
<accession>A0ACC0H8A1</accession>
<keyword evidence="2" id="KW-1185">Reference proteome</keyword>
<dbReference type="Proteomes" id="UP001060215">
    <property type="component" value="Chromosome 7"/>
</dbReference>
<evidence type="ECO:0000313" key="2">
    <source>
        <dbReference type="Proteomes" id="UP001060215"/>
    </source>
</evidence>
<name>A0ACC0H8A1_9ERIC</name>
<reference evidence="1 2" key="1">
    <citation type="journal article" date="2022" name="Plant J.">
        <title>Chromosome-level genome of Camellia lanceoleosa provides a valuable resource for understanding genome evolution and self-incompatibility.</title>
        <authorList>
            <person name="Gong W."/>
            <person name="Xiao S."/>
            <person name="Wang L."/>
            <person name="Liao Z."/>
            <person name="Chang Y."/>
            <person name="Mo W."/>
            <person name="Hu G."/>
            <person name="Li W."/>
            <person name="Zhao G."/>
            <person name="Zhu H."/>
            <person name="Hu X."/>
            <person name="Ji K."/>
            <person name="Xiang X."/>
            <person name="Song Q."/>
            <person name="Yuan D."/>
            <person name="Jin S."/>
            <person name="Zhang L."/>
        </authorList>
    </citation>
    <scope>NUCLEOTIDE SEQUENCE [LARGE SCALE GENOMIC DNA]</scope>
    <source>
        <strain evidence="1">SQ_2022a</strain>
    </source>
</reference>
<dbReference type="EMBL" id="CM045764">
    <property type="protein sequence ID" value="KAI8008610.1"/>
    <property type="molecule type" value="Genomic_DNA"/>
</dbReference>
<sequence>MEETDFKWVQFWVQAHGLPFNKLTKKNGKIIRNHVGRLVQVEAHTEGLLLYRNFLRIQVVPRGFWLKRPSEGNDIWISYKFEKLSNFCYACGRLGHDHNGCKFVSKEVGEQLGYGPDLRTGLARPTGLPVEHYRRQVDEAENRLQGLLHCRPPPCEPYPIVPPTHDPPTVVVLNQSALGSHTPPACSDKDMTPRFSETSVAIGSYEHSTCGNPPLHPASHLGMAQYPLQPTKYSDQTFSSTMGLVVTFTYISPPLSHTHTEIAPALSQTGPTYFVTEPPNSPKGGLSYVTNELSSGFSWLIRWGHLPPPQ</sequence>
<organism evidence="1 2">
    <name type="scientific">Camellia lanceoleosa</name>
    <dbReference type="NCBI Taxonomy" id="1840588"/>
    <lineage>
        <taxon>Eukaryota</taxon>
        <taxon>Viridiplantae</taxon>
        <taxon>Streptophyta</taxon>
        <taxon>Embryophyta</taxon>
        <taxon>Tracheophyta</taxon>
        <taxon>Spermatophyta</taxon>
        <taxon>Magnoliopsida</taxon>
        <taxon>eudicotyledons</taxon>
        <taxon>Gunneridae</taxon>
        <taxon>Pentapetalae</taxon>
        <taxon>asterids</taxon>
        <taxon>Ericales</taxon>
        <taxon>Theaceae</taxon>
        <taxon>Camellia</taxon>
    </lineage>
</organism>
<protein>
    <submittedName>
        <fullName evidence="1">Uncharacterized protein</fullName>
    </submittedName>
</protein>
<evidence type="ECO:0000313" key="1">
    <source>
        <dbReference type="EMBL" id="KAI8008610.1"/>
    </source>
</evidence>
<comment type="caution">
    <text evidence="1">The sequence shown here is derived from an EMBL/GenBank/DDBJ whole genome shotgun (WGS) entry which is preliminary data.</text>
</comment>
<proteinExistence type="predicted"/>